<feature type="binding site" evidence="2">
    <location>
        <position position="122"/>
    </location>
    <ligand>
        <name>substrate</name>
    </ligand>
</feature>
<dbReference type="RefSeq" id="WP_231007643.1">
    <property type="nucleotide sequence ID" value="NZ_JAJNEC010000006.1"/>
</dbReference>
<dbReference type="Pfam" id="PF06026">
    <property type="entry name" value="Rib_5-P_isom_A"/>
    <property type="match status" value="1"/>
</dbReference>
<dbReference type="Proteomes" id="UP001199816">
    <property type="component" value="Unassembled WGS sequence"/>
</dbReference>
<keyword evidence="1 2" id="KW-0413">Isomerase</keyword>
<dbReference type="InterPro" id="IPR004788">
    <property type="entry name" value="Ribose5P_isomerase_type_A"/>
</dbReference>
<reference evidence="3 4" key="1">
    <citation type="submission" date="2021-11" db="EMBL/GenBank/DDBJ databases">
        <title>Genomic of Niabella pedocola.</title>
        <authorList>
            <person name="Wu T."/>
        </authorList>
    </citation>
    <scope>NUCLEOTIDE SEQUENCE [LARGE SCALE GENOMIC DNA]</scope>
    <source>
        <strain evidence="3 4">JCM 31011</strain>
    </source>
</reference>
<comment type="function">
    <text evidence="2">Catalyzes the reversible conversion of ribose-5-phosphate to ribulose 5-phosphate.</text>
</comment>
<dbReference type="CDD" id="cd01398">
    <property type="entry name" value="RPI_A"/>
    <property type="match status" value="1"/>
</dbReference>
<evidence type="ECO:0000313" key="3">
    <source>
        <dbReference type="EMBL" id="MCD2425205.1"/>
    </source>
</evidence>
<organism evidence="3 4">
    <name type="scientific">Niabella pedocola</name>
    <dbReference type="NCBI Taxonomy" id="1752077"/>
    <lineage>
        <taxon>Bacteria</taxon>
        <taxon>Pseudomonadati</taxon>
        <taxon>Bacteroidota</taxon>
        <taxon>Chitinophagia</taxon>
        <taxon>Chitinophagales</taxon>
        <taxon>Chitinophagaceae</taxon>
        <taxon>Niabella</taxon>
    </lineage>
</organism>
<dbReference type="InterPro" id="IPR020672">
    <property type="entry name" value="Ribose5P_isomerase_typA_subgr"/>
</dbReference>
<evidence type="ECO:0000313" key="4">
    <source>
        <dbReference type="Proteomes" id="UP001199816"/>
    </source>
</evidence>
<comment type="catalytic activity">
    <reaction evidence="2">
        <text>aldehydo-D-ribose 5-phosphate = D-ribulose 5-phosphate</text>
        <dbReference type="Rhea" id="RHEA:14657"/>
        <dbReference type="ChEBI" id="CHEBI:58121"/>
        <dbReference type="ChEBI" id="CHEBI:58273"/>
        <dbReference type="EC" id="5.3.1.6"/>
    </reaction>
</comment>
<gene>
    <name evidence="2 3" type="primary">rpiA</name>
    <name evidence="3" type="ORF">LQ567_20635</name>
</gene>
<evidence type="ECO:0000256" key="1">
    <source>
        <dbReference type="ARBA" id="ARBA00023235"/>
    </source>
</evidence>
<dbReference type="PANTHER" id="PTHR11934:SF0">
    <property type="entry name" value="RIBOSE-5-PHOSPHATE ISOMERASE"/>
    <property type="match status" value="1"/>
</dbReference>
<feature type="binding site" evidence="2">
    <location>
        <begin position="27"/>
        <end position="30"/>
    </location>
    <ligand>
        <name>substrate</name>
    </ligand>
</feature>
<evidence type="ECO:0000256" key="2">
    <source>
        <dbReference type="HAMAP-Rule" id="MF_00170"/>
    </source>
</evidence>
<dbReference type="NCBIfam" id="NF001924">
    <property type="entry name" value="PRK00702.1"/>
    <property type="match status" value="1"/>
</dbReference>
<name>A0ABS8PVW2_9BACT</name>
<feature type="active site" description="Proton acceptor" evidence="2">
    <location>
        <position position="104"/>
    </location>
</feature>
<feature type="binding site" evidence="2">
    <location>
        <begin position="95"/>
        <end position="98"/>
    </location>
    <ligand>
        <name>substrate</name>
    </ligand>
</feature>
<dbReference type="NCBIfam" id="TIGR00021">
    <property type="entry name" value="rpiA"/>
    <property type="match status" value="1"/>
</dbReference>
<dbReference type="Gene3D" id="3.40.50.1360">
    <property type="match status" value="1"/>
</dbReference>
<comment type="similarity">
    <text evidence="2">Belongs to the ribose 5-phosphate isomerase family.</text>
</comment>
<dbReference type="EC" id="5.3.1.6" evidence="2"/>
<dbReference type="SUPFAM" id="SSF100950">
    <property type="entry name" value="NagB/RpiA/CoA transferase-like"/>
    <property type="match status" value="1"/>
</dbReference>
<dbReference type="EMBL" id="JAJNEC010000006">
    <property type="protein sequence ID" value="MCD2425205.1"/>
    <property type="molecule type" value="Genomic_DNA"/>
</dbReference>
<dbReference type="HAMAP" id="MF_00170">
    <property type="entry name" value="Rib_5P_isom_A"/>
    <property type="match status" value="1"/>
</dbReference>
<protein>
    <recommendedName>
        <fullName evidence="2">Ribose-5-phosphate isomerase A</fullName>
        <ecNumber evidence="2">5.3.1.6</ecNumber>
    </recommendedName>
    <alternativeName>
        <fullName evidence="2">Phosphoriboisomerase A</fullName>
        <shortName evidence="2">PRI</shortName>
    </alternativeName>
</protein>
<keyword evidence="4" id="KW-1185">Reference proteome</keyword>
<comment type="caution">
    <text evidence="3">The sequence shown here is derived from an EMBL/GenBank/DDBJ whole genome shotgun (WGS) entry which is preliminary data.</text>
</comment>
<comment type="pathway">
    <text evidence="2">Carbohydrate degradation; pentose phosphate pathway; D-ribose 5-phosphate from D-ribulose 5-phosphate (non-oxidative stage): step 1/1.</text>
</comment>
<comment type="subunit">
    <text evidence="2">Homodimer.</text>
</comment>
<dbReference type="SUPFAM" id="SSF75445">
    <property type="entry name" value="D-ribose-5-phosphate isomerase (RpiA), lid domain"/>
    <property type="match status" value="1"/>
</dbReference>
<accession>A0ABS8PVW2</accession>
<proteinExistence type="inferred from homology"/>
<dbReference type="InterPro" id="IPR037171">
    <property type="entry name" value="NagB/RpiA_transferase-like"/>
</dbReference>
<sequence length="225" mass="23995">MNEQEKINAALKAVSFVKPGQVVGLGTGSTAYFAIQEIGKMVREGLEIRAIPTSEATRQLAEKWNIPLTDINDISTIDVTIDGADEFNSRLQLIKGGGGALLREKIVASITGTQVIIADASKQVEKLGAFRVPIEVIPFAANVVTRKLSALNGEASLRAKNDSTYITDQGNNILDVDFGLIDDPAALAKALDHITGIVEHGLFIDLADYVIVGKGDQVEIIAAKN</sequence>
<dbReference type="Gene3D" id="3.30.70.260">
    <property type="match status" value="1"/>
</dbReference>
<dbReference type="PANTHER" id="PTHR11934">
    <property type="entry name" value="RIBOSE-5-PHOSPHATE ISOMERASE"/>
    <property type="match status" value="1"/>
</dbReference>
<dbReference type="GO" id="GO:0004751">
    <property type="term" value="F:ribose-5-phosphate isomerase activity"/>
    <property type="evidence" value="ECO:0007669"/>
    <property type="project" value="UniProtKB-EC"/>
</dbReference>
<feature type="binding site" evidence="2">
    <location>
        <begin position="82"/>
        <end position="85"/>
    </location>
    <ligand>
        <name>substrate</name>
    </ligand>
</feature>